<protein>
    <submittedName>
        <fullName evidence="1">Uncharacterized protein</fullName>
    </submittedName>
</protein>
<gene>
    <name evidence="1" type="ORF">CVIRNUC_010094</name>
</gene>
<comment type="caution">
    <text evidence="1">The sequence shown here is derived from an EMBL/GenBank/DDBJ whole genome shotgun (WGS) entry which is preliminary data.</text>
</comment>
<accession>A0AAV1IK94</accession>
<dbReference type="Proteomes" id="UP001314263">
    <property type="component" value="Unassembled WGS sequence"/>
</dbReference>
<dbReference type="AlphaFoldDB" id="A0AAV1IK94"/>
<dbReference type="EMBL" id="CAUYUE010000015">
    <property type="protein sequence ID" value="CAK0786880.1"/>
    <property type="molecule type" value="Genomic_DNA"/>
</dbReference>
<evidence type="ECO:0000313" key="2">
    <source>
        <dbReference type="Proteomes" id="UP001314263"/>
    </source>
</evidence>
<name>A0AAV1IK94_9CHLO</name>
<proteinExistence type="predicted"/>
<keyword evidence="2" id="KW-1185">Reference proteome</keyword>
<evidence type="ECO:0000313" key="1">
    <source>
        <dbReference type="EMBL" id="CAK0786880.1"/>
    </source>
</evidence>
<organism evidence="1 2">
    <name type="scientific">Coccomyxa viridis</name>
    <dbReference type="NCBI Taxonomy" id="1274662"/>
    <lineage>
        <taxon>Eukaryota</taxon>
        <taxon>Viridiplantae</taxon>
        <taxon>Chlorophyta</taxon>
        <taxon>core chlorophytes</taxon>
        <taxon>Trebouxiophyceae</taxon>
        <taxon>Trebouxiophyceae incertae sedis</taxon>
        <taxon>Coccomyxaceae</taxon>
        <taxon>Coccomyxa</taxon>
    </lineage>
</organism>
<sequence>MQANSKSLTTLADIAGSAHPHKARVRHLTRKAARPPCLSRVPISISALAYPRLFQSFRRRDSTPVSTKQVKREEKDVAPVTYMGPEEKFAGHMLFLHLRHDCTLGQVVALCNELVGKVPCGTRQPVRANLRPVSLTTPAGRLDWDPAGEELPAHMWTLLAAQAHDLKLKVLSATLNDDGDLQALRQHVAGVVEYIQHGEDHGGLSAAF</sequence>
<reference evidence="1 2" key="1">
    <citation type="submission" date="2023-10" db="EMBL/GenBank/DDBJ databases">
        <authorList>
            <person name="Maclean D."/>
            <person name="Macfadyen A."/>
        </authorList>
    </citation>
    <scope>NUCLEOTIDE SEQUENCE [LARGE SCALE GENOMIC DNA]</scope>
</reference>